<dbReference type="PROSITE" id="PS51257">
    <property type="entry name" value="PROKAR_LIPOPROTEIN"/>
    <property type="match status" value="1"/>
</dbReference>
<dbReference type="PROSITE" id="PS00146">
    <property type="entry name" value="BETA_LACTAMASE_A"/>
    <property type="match status" value="1"/>
</dbReference>
<gene>
    <name evidence="8" type="primary">bla</name>
    <name evidence="8" type="ORF">DQ392_17010</name>
</gene>
<evidence type="ECO:0000256" key="2">
    <source>
        <dbReference type="ARBA" id="ARBA00012865"/>
    </source>
</evidence>
<dbReference type="PANTHER" id="PTHR35333">
    <property type="entry name" value="BETA-LACTAMASE"/>
    <property type="match status" value="1"/>
</dbReference>
<evidence type="ECO:0000256" key="4">
    <source>
        <dbReference type="ARBA" id="ARBA00023251"/>
    </source>
</evidence>
<protein>
    <recommendedName>
        <fullName evidence="2 5">Beta-lactamase</fullName>
        <ecNumber evidence="2 5">3.5.2.6</ecNumber>
    </recommendedName>
</protein>
<dbReference type="NCBIfam" id="NF033103">
    <property type="entry name" value="bla_class_A"/>
    <property type="match status" value="1"/>
</dbReference>
<dbReference type="Proteomes" id="UP000253507">
    <property type="component" value="Unassembled WGS sequence"/>
</dbReference>
<comment type="catalytic activity">
    <reaction evidence="5">
        <text>a beta-lactam + H2O = a substituted beta-amino acid</text>
        <dbReference type="Rhea" id="RHEA:20401"/>
        <dbReference type="ChEBI" id="CHEBI:15377"/>
        <dbReference type="ChEBI" id="CHEBI:35627"/>
        <dbReference type="ChEBI" id="CHEBI:140347"/>
        <dbReference type="EC" id="3.5.2.6"/>
    </reaction>
</comment>
<comment type="similarity">
    <text evidence="1 5">Belongs to the class-A beta-lactamase family.</text>
</comment>
<name>A0A367EK46_9ACTN</name>
<organism evidence="8 9">
    <name type="scientific">Streptomyces reniochalinae</name>
    <dbReference type="NCBI Taxonomy" id="2250578"/>
    <lineage>
        <taxon>Bacteria</taxon>
        <taxon>Bacillati</taxon>
        <taxon>Actinomycetota</taxon>
        <taxon>Actinomycetes</taxon>
        <taxon>Kitasatosporales</taxon>
        <taxon>Streptomycetaceae</taxon>
        <taxon>Streptomyces</taxon>
    </lineage>
</organism>
<dbReference type="InterPro" id="IPR023650">
    <property type="entry name" value="Beta-lactam_class-A_AS"/>
</dbReference>
<proteinExistence type="inferred from homology"/>
<feature type="region of interest" description="Disordered" evidence="6">
    <location>
        <begin position="185"/>
        <end position="208"/>
    </location>
</feature>
<keyword evidence="9" id="KW-1185">Reference proteome</keyword>
<comment type="caution">
    <text evidence="8">The sequence shown here is derived from an EMBL/GenBank/DDBJ whole genome shotgun (WGS) entry which is preliminary data.</text>
</comment>
<evidence type="ECO:0000256" key="5">
    <source>
        <dbReference type="RuleBase" id="RU361140"/>
    </source>
</evidence>
<accession>A0A367EK46</accession>
<reference evidence="8 9" key="1">
    <citation type="submission" date="2018-06" db="EMBL/GenBank/DDBJ databases">
        <title>Streptomyces reniochalinae sp. nov. and Streptomyces diacarnus sp. nov. from marine sponges.</title>
        <authorList>
            <person name="Li L."/>
        </authorList>
    </citation>
    <scope>NUCLEOTIDE SEQUENCE [LARGE SCALE GENOMIC DNA]</scope>
    <source>
        <strain evidence="8 9">LHW50302</strain>
    </source>
</reference>
<dbReference type="InterPro" id="IPR012338">
    <property type="entry name" value="Beta-lactam/transpept-like"/>
</dbReference>
<dbReference type="Gene3D" id="3.40.710.10">
    <property type="entry name" value="DD-peptidase/beta-lactamase superfamily"/>
    <property type="match status" value="1"/>
</dbReference>
<dbReference type="GO" id="GO:0008800">
    <property type="term" value="F:beta-lactamase activity"/>
    <property type="evidence" value="ECO:0007669"/>
    <property type="project" value="UniProtKB-UniRule"/>
</dbReference>
<evidence type="ECO:0000256" key="6">
    <source>
        <dbReference type="SAM" id="MobiDB-lite"/>
    </source>
</evidence>
<evidence type="ECO:0000256" key="1">
    <source>
        <dbReference type="ARBA" id="ARBA00009009"/>
    </source>
</evidence>
<dbReference type="PRINTS" id="PR00118">
    <property type="entry name" value="BLACTAMASEA"/>
</dbReference>
<keyword evidence="4 5" id="KW-0046">Antibiotic resistance</keyword>
<dbReference type="GO" id="GO:0030655">
    <property type="term" value="P:beta-lactam antibiotic catabolic process"/>
    <property type="evidence" value="ECO:0007669"/>
    <property type="project" value="InterPro"/>
</dbReference>
<dbReference type="EMBL" id="QOIM01000036">
    <property type="protein sequence ID" value="RCG17560.1"/>
    <property type="molecule type" value="Genomic_DNA"/>
</dbReference>
<dbReference type="InterPro" id="IPR000871">
    <property type="entry name" value="Beta-lactam_class-A"/>
</dbReference>
<evidence type="ECO:0000313" key="9">
    <source>
        <dbReference type="Proteomes" id="UP000253507"/>
    </source>
</evidence>
<evidence type="ECO:0000313" key="8">
    <source>
        <dbReference type="EMBL" id="RCG17560.1"/>
    </source>
</evidence>
<dbReference type="PANTHER" id="PTHR35333:SF3">
    <property type="entry name" value="BETA-LACTAMASE-TYPE TRANSPEPTIDASE FOLD CONTAINING PROTEIN"/>
    <property type="match status" value="1"/>
</dbReference>
<feature type="region of interest" description="Disordered" evidence="6">
    <location>
        <begin position="31"/>
        <end position="56"/>
    </location>
</feature>
<keyword evidence="3 5" id="KW-0378">Hydrolase</keyword>
<dbReference type="AlphaFoldDB" id="A0A367EK46"/>
<dbReference type="InterPro" id="IPR045155">
    <property type="entry name" value="Beta-lactam_cat"/>
</dbReference>
<dbReference type="Pfam" id="PF13354">
    <property type="entry name" value="Beta-lactamase2"/>
    <property type="match status" value="1"/>
</dbReference>
<evidence type="ECO:0000259" key="7">
    <source>
        <dbReference type="Pfam" id="PF13354"/>
    </source>
</evidence>
<sequence length="316" mass="33768">MPRMRPMKKRATLLAVPVLVAGVISGCGEERSTGAGSSAGASAAPSASSGESTPARVTEALATLEKRHDRRLGLYMRDTGSGRTVEYHADERFGFCSTAKVLQAAALLEHADEAQLNRVITYERDDLEDHAPITRKHLDTGASVRALMKAALQYSDNTAANLLFEQLGGPAGLQRKMRGLGDRTSVFDRTEPDLNDTPPGTTHDTSTPRALAQDLRRFLLDDALAPDRRELLASWMRGNTTGDDLIRAGVPSGWKVADKTGSGLTYGTQNDIAVAWRPHGAPVIIALMSRGHDKDSASDKALMAEATKAALPGLVS</sequence>
<dbReference type="EC" id="3.5.2.6" evidence="2 5"/>
<feature type="compositionally biased region" description="Polar residues" evidence="6">
    <location>
        <begin position="198"/>
        <end position="208"/>
    </location>
</feature>
<dbReference type="GO" id="GO:0046677">
    <property type="term" value="P:response to antibiotic"/>
    <property type="evidence" value="ECO:0007669"/>
    <property type="project" value="UniProtKB-UniRule"/>
</dbReference>
<dbReference type="OrthoDB" id="9784149at2"/>
<dbReference type="SUPFAM" id="SSF56601">
    <property type="entry name" value="beta-lactamase/transpeptidase-like"/>
    <property type="match status" value="1"/>
</dbReference>
<feature type="compositionally biased region" description="Low complexity" evidence="6">
    <location>
        <begin position="33"/>
        <end position="55"/>
    </location>
</feature>
<evidence type="ECO:0000256" key="3">
    <source>
        <dbReference type="ARBA" id="ARBA00022801"/>
    </source>
</evidence>
<feature type="domain" description="Beta-lactamase class A catalytic" evidence="7">
    <location>
        <begin position="73"/>
        <end position="288"/>
    </location>
</feature>